<proteinExistence type="predicted"/>
<evidence type="ECO:0000259" key="1">
    <source>
        <dbReference type="Pfam" id="PF06812"/>
    </source>
</evidence>
<dbReference type="AlphaFoldDB" id="A0A4R8LWA7"/>
<comment type="caution">
    <text evidence="2">The sequence shown here is derived from an EMBL/GenBank/DDBJ whole genome shotgun (WGS) entry which is preliminary data.</text>
</comment>
<feature type="domain" description="ImpA N-terminal" evidence="1">
    <location>
        <begin position="25"/>
        <end position="148"/>
    </location>
</feature>
<dbReference type="NCBIfam" id="TIGR03363">
    <property type="entry name" value="VI_chp_8"/>
    <property type="match status" value="1"/>
</dbReference>
<protein>
    <submittedName>
        <fullName evidence="2">Type VI secretion system protein ImpA</fullName>
    </submittedName>
</protein>
<dbReference type="EMBL" id="SORE01000007">
    <property type="protein sequence ID" value="TDY51452.1"/>
    <property type="molecule type" value="Genomic_DNA"/>
</dbReference>
<name>A0A4R8LWA7_9BURK</name>
<reference evidence="2 3" key="1">
    <citation type="submission" date="2019-03" db="EMBL/GenBank/DDBJ databases">
        <title>Genomic Encyclopedia of Type Strains, Phase III (KMG-III): the genomes of soil and plant-associated and newly described type strains.</title>
        <authorList>
            <person name="Whitman W."/>
        </authorList>
    </citation>
    <scope>NUCLEOTIDE SEQUENCE [LARGE SCALE GENOMIC DNA]</scope>
    <source>
        <strain evidence="2 3">LMG 29544</strain>
    </source>
</reference>
<evidence type="ECO:0000313" key="3">
    <source>
        <dbReference type="Proteomes" id="UP000295509"/>
    </source>
</evidence>
<organism evidence="2 3">
    <name type="scientific">Paraburkholderia rhizosphaerae</name>
    <dbReference type="NCBI Taxonomy" id="480658"/>
    <lineage>
        <taxon>Bacteria</taxon>
        <taxon>Pseudomonadati</taxon>
        <taxon>Pseudomonadota</taxon>
        <taxon>Betaproteobacteria</taxon>
        <taxon>Burkholderiales</taxon>
        <taxon>Burkholderiaceae</taxon>
        <taxon>Paraburkholderia</taxon>
    </lineage>
</organism>
<dbReference type="PANTHER" id="PTHR37951:SF1">
    <property type="entry name" value="TYPE VI SECRETION SYSTEM COMPONENT TSSA1"/>
    <property type="match status" value="1"/>
</dbReference>
<keyword evidence="3" id="KW-1185">Reference proteome</keyword>
<dbReference type="Pfam" id="PF06812">
    <property type="entry name" value="ImpA_N"/>
    <property type="match status" value="1"/>
</dbReference>
<dbReference type="Proteomes" id="UP000295509">
    <property type="component" value="Unassembled WGS sequence"/>
</dbReference>
<gene>
    <name evidence="2" type="ORF">BX592_10720</name>
</gene>
<sequence>MTPLMDNLAGSERFKALGIDLDALLAPLSEGEGGGVWLRYEPIYQQIRSARHEDDATLPMGEWERPLVKADWKTVAAMCSDALRTRSKDLQLAAWLSEAWTHLYRIEGFVAGAMLLNALVERYWDTAWPRIDEGDSDARCAPFTWINDTLALVLVLHVPLLRIEGREPVADVNLYDWQRACAAAYDDDDNALSSESLARQVNGANAAALLQLRRQLADARDAWIELDRRLDERLAQAAPSIGQVTDALTRLAHAATSLLGDHAEHGPANPTQDDMSEFPLIDNDGAQPLSAHLVAAAAAQSITPGAVAPVALPFDAAGIVDRAHAYQLLQLVADYLARHEPHSPTPYLVRRAVGWGQMSLPELMREIVREEGDLSRYLALLEL</sequence>
<dbReference type="PANTHER" id="PTHR37951">
    <property type="entry name" value="CYTOPLASMIC PROTEIN-RELATED"/>
    <property type="match status" value="1"/>
</dbReference>
<dbReference type="InterPro" id="IPR010657">
    <property type="entry name" value="ImpA_N"/>
</dbReference>
<evidence type="ECO:0000313" key="2">
    <source>
        <dbReference type="EMBL" id="TDY51452.1"/>
    </source>
</evidence>
<dbReference type="InterPro" id="IPR017740">
    <property type="entry name" value="TssA-like"/>
</dbReference>
<accession>A0A4R8LWA7</accession>